<dbReference type="SUPFAM" id="SSF51197">
    <property type="entry name" value="Clavaminate synthase-like"/>
    <property type="match status" value="1"/>
</dbReference>
<keyword evidence="4" id="KW-0539">Nucleus</keyword>
<gene>
    <name evidence="8" type="ORF">AKO1_002376</name>
</gene>
<proteinExistence type="predicted"/>
<evidence type="ECO:0000256" key="1">
    <source>
        <dbReference type="ARBA" id="ARBA00004123"/>
    </source>
</evidence>
<reference evidence="8 9" key="1">
    <citation type="submission" date="2024-03" db="EMBL/GenBank/DDBJ databases">
        <title>The Acrasis kona genome and developmental transcriptomes reveal deep origins of eukaryotic multicellular pathways.</title>
        <authorList>
            <person name="Sheikh S."/>
            <person name="Fu C.-J."/>
            <person name="Brown M.W."/>
            <person name="Baldauf S.L."/>
        </authorList>
    </citation>
    <scope>NUCLEOTIDE SEQUENCE [LARGE SCALE GENOMIC DNA]</scope>
    <source>
        <strain evidence="8 9">ATCC MYA-3509</strain>
    </source>
</reference>
<dbReference type="Gene3D" id="2.60.120.650">
    <property type="entry name" value="Cupin"/>
    <property type="match status" value="1"/>
</dbReference>
<evidence type="ECO:0000256" key="2">
    <source>
        <dbReference type="ARBA" id="ARBA00023015"/>
    </source>
</evidence>
<evidence type="ECO:0000259" key="7">
    <source>
        <dbReference type="PROSITE" id="PS51184"/>
    </source>
</evidence>
<dbReference type="InterPro" id="IPR018866">
    <property type="entry name" value="Znf-4CXXC_R1"/>
</dbReference>
<dbReference type="InterPro" id="IPR003347">
    <property type="entry name" value="JmjC_dom"/>
</dbReference>
<dbReference type="PROSITE" id="PS51184">
    <property type="entry name" value="JMJC"/>
    <property type="match status" value="1"/>
</dbReference>
<feature type="domain" description="JmjC" evidence="7">
    <location>
        <begin position="186"/>
        <end position="379"/>
    </location>
</feature>
<name>A0AAW2ZQ52_9EUKA</name>
<comment type="subcellular location">
    <subcellularLocation>
        <location evidence="1">Nucleus</location>
    </subcellularLocation>
</comment>
<evidence type="ECO:0000256" key="3">
    <source>
        <dbReference type="ARBA" id="ARBA00023163"/>
    </source>
</evidence>
<protein>
    <submittedName>
        <fullName evidence="8">Lysine-specific demethylase</fullName>
    </submittedName>
</protein>
<evidence type="ECO:0000256" key="6">
    <source>
        <dbReference type="SAM" id="MobiDB-lite"/>
    </source>
</evidence>
<keyword evidence="2" id="KW-0805">Transcription regulation</keyword>
<dbReference type="EMBL" id="JAOPGA020001780">
    <property type="protein sequence ID" value="KAL0491296.1"/>
    <property type="molecule type" value="Genomic_DNA"/>
</dbReference>
<feature type="compositionally biased region" description="Basic and acidic residues" evidence="6">
    <location>
        <begin position="1"/>
        <end position="17"/>
    </location>
</feature>
<evidence type="ECO:0000256" key="4">
    <source>
        <dbReference type="ARBA" id="ARBA00023242"/>
    </source>
</evidence>
<feature type="coiled-coil region" evidence="5">
    <location>
        <begin position="533"/>
        <end position="560"/>
    </location>
</feature>
<sequence length="845" mass="97358">MNKGKVLKDADTEREESLDCGPTKKKRRMHHAIYHNFANSKLPQNLQKVVRDTVDEEMTAKEICDQNPNFCMVHRIHYKDITDEIINDYLYVKKEPLVITDTLNSIMKSDSKSKGGNKRNKDKDPLGLFSLSYLKECCSHLTLYPRDNFEIQDTEEEWTVPHYLDKHQTERTPSLLYGKDITCPDDWTKFLFDHSTLKERFVHKGKKDLMQDVPTYLKAITLMIYVGDNKTHTPIHRDVIGTLGHNIMVWSDGCDSKKEIKVDEKDATCKRDHSSPLTNEDTYSLWCIMSPKDIDLVREFWKQRGTDMDYDNCFLPLHYLKDATFKVSLVEQRLGDFVILPSNAPHQVVNRGGRSTKVAWNVITSESLQDSMDTLKINREYGKPQVYRIKTTAYHALKRRIHDVDATADEILNILKVMEKCIFDERIDVDDFDENEHVKILNEAEQNHTAVCDHCKCDIFNRYYHCDKDHASLTEEQAPAPRASMMGGIAPKAKNQSGYDLCLDCVAEGRSCNHVSNLKLCASVSLKVISKVVEDGRNKYIKLKENKNEAQNTLSSIKIQDQKSIATQAYLKISQNKNEQKCHHCDMMVAENDQVSCSDCSTSYCENCLHNNYKSNAVTLRQNIHWKCPKCSKVCNCRICLLERGVDQAHYAQEVNHLLQDGVIPFVERNVGPDLTIDQVGSVYDQVPKGFNRSELVHTGTKSKKKKLTIVGANKKIKIHHDAQDLNITRCQKCDFVLGDYIVWQNRKNKHYSCDLCFNNQHSKELELYQKESKLGELVNWIKYDKKCDKCLATIVGIRYAFPDDVDFCQSCYMSGCSDSVVSELDRKKMEMYVPCFEEAEISYF</sequence>
<accession>A0AAW2ZQ52</accession>
<evidence type="ECO:0000313" key="8">
    <source>
        <dbReference type="EMBL" id="KAL0491296.1"/>
    </source>
</evidence>
<dbReference type="Pfam" id="PF02373">
    <property type="entry name" value="JmjC"/>
    <property type="match status" value="1"/>
</dbReference>
<keyword evidence="3" id="KW-0804">Transcription</keyword>
<dbReference type="GO" id="GO:0005634">
    <property type="term" value="C:nucleus"/>
    <property type="evidence" value="ECO:0007669"/>
    <property type="project" value="UniProtKB-SubCell"/>
</dbReference>
<evidence type="ECO:0000313" key="9">
    <source>
        <dbReference type="Proteomes" id="UP001431209"/>
    </source>
</evidence>
<keyword evidence="9" id="KW-1185">Reference proteome</keyword>
<dbReference type="AlphaFoldDB" id="A0AAW2ZQ52"/>
<comment type="caution">
    <text evidence="8">The sequence shown here is derived from an EMBL/GenBank/DDBJ whole genome shotgun (WGS) entry which is preliminary data.</text>
</comment>
<dbReference type="SMART" id="SM00558">
    <property type="entry name" value="JmjC"/>
    <property type="match status" value="1"/>
</dbReference>
<organism evidence="8 9">
    <name type="scientific">Acrasis kona</name>
    <dbReference type="NCBI Taxonomy" id="1008807"/>
    <lineage>
        <taxon>Eukaryota</taxon>
        <taxon>Discoba</taxon>
        <taxon>Heterolobosea</taxon>
        <taxon>Tetramitia</taxon>
        <taxon>Eutetramitia</taxon>
        <taxon>Acrasidae</taxon>
        <taxon>Acrasis</taxon>
    </lineage>
</organism>
<keyword evidence="5" id="KW-0175">Coiled coil</keyword>
<feature type="region of interest" description="Disordered" evidence="6">
    <location>
        <begin position="1"/>
        <end position="25"/>
    </location>
</feature>
<dbReference type="Pfam" id="PF10497">
    <property type="entry name" value="zf-4CXXC_R1"/>
    <property type="match status" value="1"/>
</dbReference>
<evidence type="ECO:0000256" key="5">
    <source>
        <dbReference type="SAM" id="Coils"/>
    </source>
</evidence>
<dbReference type="Proteomes" id="UP001431209">
    <property type="component" value="Unassembled WGS sequence"/>
</dbReference>